<reference evidence="2 3" key="1">
    <citation type="submission" date="2014-12" db="EMBL/GenBank/DDBJ databases">
        <title>Comparative genomics of the lactic acid bacteria isolated from the honey bee gut.</title>
        <authorList>
            <person name="Ellegaard K.M."/>
            <person name="Tamarit D."/>
            <person name="Javelind E."/>
            <person name="Olofsson T."/>
            <person name="Andersson S.G."/>
            <person name="Vasquez A."/>
        </authorList>
    </citation>
    <scope>NUCLEOTIDE SEQUENCE [LARGE SCALE GENOMIC DNA]</scope>
    <source>
        <strain evidence="2 3">Bma6</strain>
    </source>
</reference>
<evidence type="ECO:0000313" key="2">
    <source>
        <dbReference type="EMBL" id="KJY53873.1"/>
    </source>
</evidence>
<evidence type="ECO:0000313" key="3">
    <source>
        <dbReference type="Proteomes" id="UP000033652"/>
    </source>
</evidence>
<dbReference type="CDD" id="cd01741">
    <property type="entry name" value="GATase1_1"/>
    <property type="match status" value="1"/>
</dbReference>
<dbReference type="InterPro" id="IPR017926">
    <property type="entry name" value="GATASE"/>
</dbReference>
<evidence type="ECO:0000259" key="1">
    <source>
        <dbReference type="Pfam" id="PF00117"/>
    </source>
</evidence>
<dbReference type="Gene3D" id="3.40.50.880">
    <property type="match status" value="1"/>
</dbReference>
<dbReference type="PANTHER" id="PTHR42695">
    <property type="entry name" value="GLUTAMINE AMIDOTRANSFERASE YLR126C-RELATED"/>
    <property type="match status" value="1"/>
</dbReference>
<dbReference type="PRINTS" id="PR00099">
    <property type="entry name" value="CPSGATASE"/>
</dbReference>
<accession>A0ABD4AFZ9</accession>
<dbReference type="AlphaFoldDB" id="A0ABD4AFZ9"/>
<dbReference type="Pfam" id="PF00117">
    <property type="entry name" value="GATase"/>
    <property type="match status" value="1"/>
</dbReference>
<gene>
    <name evidence="2" type="ORF">JF68_02500</name>
</gene>
<organism evidence="2 3">
    <name type="scientific">Bifidobacterium coryneforme</name>
    <dbReference type="NCBI Taxonomy" id="1687"/>
    <lineage>
        <taxon>Bacteria</taxon>
        <taxon>Bacillati</taxon>
        <taxon>Actinomycetota</taxon>
        <taxon>Actinomycetes</taxon>
        <taxon>Bifidobacteriales</taxon>
        <taxon>Bifidobacteriaceae</taxon>
        <taxon>Bifidobacterium</taxon>
    </lineage>
</organism>
<protein>
    <submittedName>
        <fullName evidence="2">Glutamine amidotransferase class-I</fullName>
    </submittedName>
</protein>
<name>A0ABD4AFZ9_9BIFI</name>
<comment type="caution">
    <text evidence="2">The sequence shown here is derived from an EMBL/GenBank/DDBJ whole genome shotgun (WGS) entry which is preliminary data.</text>
</comment>
<dbReference type="SUPFAM" id="SSF52317">
    <property type="entry name" value="Class I glutamine amidotransferase-like"/>
    <property type="match status" value="1"/>
</dbReference>
<proteinExistence type="predicted"/>
<dbReference type="EMBL" id="JXBX01000006">
    <property type="protein sequence ID" value="KJY53873.1"/>
    <property type="molecule type" value="Genomic_DNA"/>
</dbReference>
<feature type="domain" description="Glutamine amidotransferase" evidence="1">
    <location>
        <begin position="63"/>
        <end position="224"/>
    </location>
</feature>
<dbReference type="InterPro" id="IPR044992">
    <property type="entry name" value="ChyE-like"/>
</dbReference>
<keyword evidence="2" id="KW-0315">Glutamine amidotransferase</keyword>
<dbReference type="InterPro" id="IPR029062">
    <property type="entry name" value="Class_I_gatase-like"/>
</dbReference>
<sequence>MQRFANALPNPFECLVQPGRQHLLTGGSEGLQASGRQVCKNGVMAKPSVLVLQHVDWERPGRILENLQDCGLETRILNIVDEKKPELPHFKDLAGVVIMGGPMSADDYEHHPGLKAETKLARAAVGANKPFLGICLGHQILARALGGDLIKNKQPEHGMAPIRWVGNDDDVSMWSKRTDVLHWHGDQVSLPPQAKLLARSRYTEVQAFRFGSGLGLQFHLEVTAPLFDEWMDVPQMTDGFKKSQITQMREDFQRSLPQMQPLADSIFSAFAARCQTNAAALESA</sequence>
<dbReference type="Proteomes" id="UP000033652">
    <property type="component" value="Unassembled WGS sequence"/>
</dbReference>
<dbReference type="PANTHER" id="PTHR42695:SF5">
    <property type="entry name" value="GLUTAMINE AMIDOTRANSFERASE YLR126C-RELATED"/>
    <property type="match status" value="1"/>
</dbReference>
<dbReference type="PROSITE" id="PS51273">
    <property type="entry name" value="GATASE_TYPE_1"/>
    <property type="match status" value="1"/>
</dbReference>